<evidence type="ECO:0000313" key="5">
    <source>
        <dbReference type="Proteomes" id="UP000017836"/>
    </source>
</evidence>
<keyword evidence="5" id="KW-1185">Reference proteome</keyword>
<gene>
    <name evidence="4" type="ORF">AMTR_s00044p00224480</name>
</gene>
<dbReference type="EMBL" id="KI392384">
    <property type="protein sequence ID" value="ERN17276.1"/>
    <property type="molecule type" value="Genomic_DNA"/>
</dbReference>
<evidence type="ECO:0000256" key="2">
    <source>
        <dbReference type="SAM" id="MobiDB-lite"/>
    </source>
</evidence>
<dbReference type="HOGENOM" id="CLU_117411_0_0_1"/>
<dbReference type="Gramene" id="ERN17276">
    <property type="protein sequence ID" value="ERN17276"/>
    <property type="gene ID" value="AMTR_s00044p00224480"/>
</dbReference>
<evidence type="ECO:0000256" key="1">
    <source>
        <dbReference type="RuleBase" id="RU004549"/>
    </source>
</evidence>
<dbReference type="GO" id="GO:0005634">
    <property type="term" value="C:nucleus"/>
    <property type="evidence" value="ECO:0007669"/>
    <property type="project" value="UniProtKB-SubCell"/>
</dbReference>
<dbReference type="InterPro" id="IPR003311">
    <property type="entry name" value="AUX_IAA"/>
</dbReference>
<comment type="subcellular location">
    <subcellularLocation>
        <location evidence="1">Nucleus</location>
    </subcellularLocation>
</comment>
<accession>U5CVB8</accession>
<keyword evidence="1" id="KW-0927">Auxin signaling pathway</keyword>
<keyword evidence="1" id="KW-0805">Transcription regulation</keyword>
<feature type="domain" description="AUX/IAA" evidence="3">
    <location>
        <begin position="92"/>
        <end position="190"/>
    </location>
</feature>
<proteinExistence type="inferred from homology"/>
<sequence length="190" mass="21039">MEAIPSSIFTLTKAVSMHVGGGSWSYMSTALMAYNIRIPDTASSYQDSRDACIDLGLSLRTPFLSMYHDNQSSKVGWLQPESQYGASNAGHLMSHKKSKGEEEDDGDSEGAQSKDRCCYVKVNMDGVPYGRKIGVFEHTDYWSLALQLQAMFGKYFGSGIRLFDEASGLLLIYQSNEGGEWRSVGDCPWE</sequence>
<keyword evidence="1" id="KW-0539">Nucleus</keyword>
<reference evidence="5" key="1">
    <citation type="journal article" date="2013" name="Science">
        <title>The Amborella genome and the evolution of flowering plants.</title>
        <authorList>
            <consortium name="Amborella Genome Project"/>
        </authorList>
    </citation>
    <scope>NUCLEOTIDE SEQUENCE [LARGE SCALE GENOMIC DNA]</scope>
</reference>
<organism evidence="4 5">
    <name type="scientific">Amborella trichopoda</name>
    <dbReference type="NCBI Taxonomy" id="13333"/>
    <lineage>
        <taxon>Eukaryota</taxon>
        <taxon>Viridiplantae</taxon>
        <taxon>Streptophyta</taxon>
        <taxon>Embryophyta</taxon>
        <taxon>Tracheophyta</taxon>
        <taxon>Spermatophyta</taxon>
        <taxon>Magnoliopsida</taxon>
        <taxon>Amborellales</taxon>
        <taxon>Amborellaceae</taxon>
        <taxon>Amborella</taxon>
    </lineage>
</organism>
<dbReference type="Proteomes" id="UP000017836">
    <property type="component" value="Unassembled WGS sequence"/>
</dbReference>
<evidence type="ECO:0000259" key="3">
    <source>
        <dbReference type="Pfam" id="PF02309"/>
    </source>
</evidence>
<comment type="similarity">
    <text evidence="1">Belongs to the Aux/IAA family.</text>
</comment>
<name>U5CVB8_AMBTC</name>
<feature type="region of interest" description="Disordered" evidence="2">
    <location>
        <begin position="88"/>
        <end position="112"/>
    </location>
</feature>
<evidence type="ECO:0000313" key="4">
    <source>
        <dbReference type="EMBL" id="ERN17276.1"/>
    </source>
</evidence>
<dbReference type="GO" id="GO:0009734">
    <property type="term" value="P:auxin-activated signaling pathway"/>
    <property type="evidence" value="ECO:0007669"/>
    <property type="project" value="UniProtKB-UniRule"/>
</dbReference>
<protein>
    <recommendedName>
        <fullName evidence="1">Auxin-responsive protein</fullName>
    </recommendedName>
</protein>
<dbReference type="STRING" id="13333.U5CVB8"/>
<dbReference type="eggNOG" id="ENOG502RZE6">
    <property type="taxonomic scope" value="Eukaryota"/>
</dbReference>
<dbReference type="PANTHER" id="PTHR31734:SF114">
    <property type="entry name" value="AUXIN-RESPONSIVE PROTEIN IAA32"/>
    <property type="match status" value="1"/>
</dbReference>
<dbReference type="Pfam" id="PF02309">
    <property type="entry name" value="AUX_IAA"/>
    <property type="match status" value="1"/>
</dbReference>
<comment type="subunit">
    <text evidence="1">Homodimers and heterodimers.</text>
</comment>
<keyword evidence="1" id="KW-0804">Transcription</keyword>
<dbReference type="InterPro" id="IPR033389">
    <property type="entry name" value="AUX/IAA_dom"/>
</dbReference>
<dbReference type="Gene3D" id="3.10.20.90">
    <property type="entry name" value="Phosphatidylinositol 3-kinase Catalytic Subunit, Chain A, domain 1"/>
    <property type="match status" value="1"/>
</dbReference>
<dbReference type="AlphaFoldDB" id="U5CVB8"/>
<comment type="function">
    <text evidence="1">Aux/IAA proteins are short-lived transcriptional factors that function as repressors of early auxin response genes at low auxin concentrations.</text>
</comment>
<keyword evidence="1" id="KW-0678">Repressor</keyword>
<dbReference type="PANTHER" id="PTHR31734">
    <property type="entry name" value="AUXIN-RESPONSIVE PROTEIN IAA17"/>
    <property type="match status" value="1"/>
</dbReference>
<dbReference type="GO" id="GO:0006355">
    <property type="term" value="P:regulation of DNA-templated transcription"/>
    <property type="evidence" value="ECO:0007669"/>
    <property type="project" value="InterPro"/>
</dbReference>